<reference evidence="1" key="1">
    <citation type="submission" date="2019-10" db="EMBL/GenBank/DDBJ databases">
        <authorList>
            <consortium name="DOE Joint Genome Institute"/>
            <person name="Kuo A."/>
            <person name="Miyauchi S."/>
            <person name="Kiss E."/>
            <person name="Drula E."/>
            <person name="Kohler A."/>
            <person name="Sanchez-Garcia M."/>
            <person name="Andreopoulos B."/>
            <person name="Barry K.W."/>
            <person name="Bonito G."/>
            <person name="Buee M."/>
            <person name="Carver A."/>
            <person name="Chen C."/>
            <person name="Cichocki N."/>
            <person name="Clum A."/>
            <person name="Culley D."/>
            <person name="Crous P.W."/>
            <person name="Fauchery L."/>
            <person name="Girlanda M."/>
            <person name="Hayes R."/>
            <person name="Keri Z."/>
            <person name="Labutti K."/>
            <person name="Lipzen A."/>
            <person name="Lombard V."/>
            <person name="Magnuson J."/>
            <person name="Maillard F."/>
            <person name="Morin E."/>
            <person name="Murat C."/>
            <person name="Nolan M."/>
            <person name="Ohm R."/>
            <person name="Pangilinan J."/>
            <person name="Pereira M."/>
            <person name="Perotto S."/>
            <person name="Peter M."/>
            <person name="Riley R."/>
            <person name="Sitrit Y."/>
            <person name="Stielow B."/>
            <person name="Szollosi G."/>
            <person name="Zifcakova L."/>
            <person name="Stursova M."/>
            <person name="Spatafora J.W."/>
            <person name="Tedersoo L."/>
            <person name="Vaario L.-M."/>
            <person name="Yamada A."/>
            <person name="Yan M."/>
            <person name="Wang P."/>
            <person name="Xu J."/>
            <person name="Bruns T."/>
            <person name="Baldrian P."/>
            <person name="Vilgalys R."/>
            <person name="Henrissat B."/>
            <person name="Grigoriev I.V."/>
            <person name="Hibbett D."/>
            <person name="Nagy L.G."/>
            <person name="Martin F.M."/>
        </authorList>
    </citation>
    <scope>NUCLEOTIDE SEQUENCE</scope>
    <source>
        <strain evidence="1">P2</strain>
    </source>
</reference>
<gene>
    <name evidence="1" type="ORF">BDM02DRAFT_3004466</name>
</gene>
<evidence type="ECO:0000313" key="2">
    <source>
        <dbReference type="Proteomes" id="UP000886501"/>
    </source>
</evidence>
<accession>A0ACB6ZA77</accession>
<reference evidence="1" key="2">
    <citation type="journal article" date="2020" name="Nat. Commun.">
        <title>Large-scale genome sequencing of mycorrhizal fungi provides insights into the early evolution of symbiotic traits.</title>
        <authorList>
            <person name="Miyauchi S."/>
            <person name="Kiss E."/>
            <person name="Kuo A."/>
            <person name="Drula E."/>
            <person name="Kohler A."/>
            <person name="Sanchez-Garcia M."/>
            <person name="Morin E."/>
            <person name="Andreopoulos B."/>
            <person name="Barry K.W."/>
            <person name="Bonito G."/>
            <person name="Buee M."/>
            <person name="Carver A."/>
            <person name="Chen C."/>
            <person name="Cichocki N."/>
            <person name="Clum A."/>
            <person name="Culley D."/>
            <person name="Crous P.W."/>
            <person name="Fauchery L."/>
            <person name="Girlanda M."/>
            <person name="Hayes R.D."/>
            <person name="Keri Z."/>
            <person name="LaButti K."/>
            <person name="Lipzen A."/>
            <person name="Lombard V."/>
            <person name="Magnuson J."/>
            <person name="Maillard F."/>
            <person name="Murat C."/>
            <person name="Nolan M."/>
            <person name="Ohm R.A."/>
            <person name="Pangilinan J."/>
            <person name="Pereira M.F."/>
            <person name="Perotto S."/>
            <person name="Peter M."/>
            <person name="Pfister S."/>
            <person name="Riley R."/>
            <person name="Sitrit Y."/>
            <person name="Stielow J.B."/>
            <person name="Szollosi G."/>
            <person name="Zifcakova L."/>
            <person name="Stursova M."/>
            <person name="Spatafora J.W."/>
            <person name="Tedersoo L."/>
            <person name="Vaario L.M."/>
            <person name="Yamada A."/>
            <person name="Yan M."/>
            <person name="Wang P."/>
            <person name="Xu J."/>
            <person name="Bruns T."/>
            <person name="Baldrian P."/>
            <person name="Vilgalys R."/>
            <person name="Dunand C."/>
            <person name="Henrissat B."/>
            <person name="Grigoriev I.V."/>
            <person name="Hibbett D."/>
            <person name="Nagy L.G."/>
            <person name="Martin F.M."/>
        </authorList>
    </citation>
    <scope>NUCLEOTIDE SEQUENCE</scope>
    <source>
        <strain evidence="1">P2</strain>
    </source>
</reference>
<organism evidence="1 2">
    <name type="scientific">Thelephora ganbajun</name>
    <name type="common">Ganba fungus</name>
    <dbReference type="NCBI Taxonomy" id="370292"/>
    <lineage>
        <taxon>Eukaryota</taxon>
        <taxon>Fungi</taxon>
        <taxon>Dikarya</taxon>
        <taxon>Basidiomycota</taxon>
        <taxon>Agaricomycotina</taxon>
        <taxon>Agaricomycetes</taxon>
        <taxon>Thelephorales</taxon>
        <taxon>Thelephoraceae</taxon>
        <taxon>Thelephora</taxon>
    </lineage>
</organism>
<proteinExistence type="predicted"/>
<comment type="caution">
    <text evidence="1">The sequence shown here is derived from an EMBL/GenBank/DDBJ whole genome shotgun (WGS) entry which is preliminary data.</text>
</comment>
<keyword evidence="2" id="KW-1185">Reference proteome</keyword>
<protein>
    <submittedName>
        <fullName evidence="1">4'-phosphopantetheinyl transferase</fullName>
    </submittedName>
</protein>
<name>A0ACB6ZA77_THEGA</name>
<dbReference type="Proteomes" id="UP000886501">
    <property type="component" value="Unassembled WGS sequence"/>
</dbReference>
<dbReference type="EMBL" id="MU118056">
    <property type="protein sequence ID" value="KAF9646497.1"/>
    <property type="molecule type" value="Genomic_DNA"/>
</dbReference>
<sequence>MGIIGIGVDIVHTPRIASLVVRRTPARLATRILSRRELCEWETLSPPISSVPGPITEGNLDEIMTERWFRFLTVRWAIKEAAYKALFPLYKPTWKDLTVSKAPMGGGKPTLTFENSAKVELHVSVSHDGEYTIANVLAEG</sequence>
<keyword evidence="1" id="KW-0808">Transferase</keyword>
<evidence type="ECO:0000313" key="1">
    <source>
        <dbReference type="EMBL" id="KAF9646497.1"/>
    </source>
</evidence>